<evidence type="ECO:0000313" key="2">
    <source>
        <dbReference type="EMBL" id="CAG8955113.1"/>
    </source>
</evidence>
<protein>
    <submittedName>
        <fullName evidence="2">Uncharacterized protein</fullName>
    </submittedName>
</protein>
<dbReference type="Proteomes" id="UP000696280">
    <property type="component" value="Unassembled WGS sequence"/>
</dbReference>
<evidence type="ECO:0000313" key="3">
    <source>
        <dbReference type="Proteomes" id="UP000696280"/>
    </source>
</evidence>
<reference evidence="2" key="1">
    <citation type="submission" date="2021-07" db="EMBL/GenBank/DDBJ databases">
        <authorList>
            <person name="Durling M."/>
        </authorList>
    </citation>
    <scope>NUCLEOTIDE SEQUENCE</scope>
</reference>
<feature type="compositionally biased region" description="Basic and acidic residues" evidence="1">
    <location>
        <begin position="109"/>
        <end position="119"/>
    </location>
</feature>
<evidence type="ECO:0000256" key="1">
    <source>
        <dbReference type="SAM" id="MobiDB-lite"/>
    </source>
</evidence>
<dbReference type="EMBL" id="CAJVRL010000060">
    <property type="protein sequence ID" value="CAG8955113.1"/>
    <property type="molecule type" value="Genomic_DNA"/>
</dbReference>
<keyword evidence="3" id="KW-1185">Reference proteome</keyword>
<dbReference type="AlphaFoldDB" id="A0A9N9KYI3"/>
<gene>
    <name evidence="2" type="ORF">HYFRA_00007128</name>
</gene>
<feature type="compositionally biased region" description="Polar residues" evidence="1">
    <location>
        <begin position="93"/>
        <end position="107"/>
    </location>
</feature>
<sequence>MILRISGISRLQRSQWKTEITGIFLRSPFRVVMLHLKYSKYDNMSSSIKHLWRTISTGWVIEYPSERNGPADFFDGKDRKPYGWNAEGAARTANRSESSSIKSSCGRSQGDRSDGKGWS</sequence>
<proteinExistence type="predicted"/>
<accession>A0A9N9KYI3</accession>
<feature type="region of interest" description="Disordered" evidence="1">
    <location>
        <begin position="67"/>
        <end position="119"/>
    </location>
</feature>
<organism evidence="2 3">
    <name type="scientific">Hymenoscyphus fraxineus</name>
    <dbReference type="NCBI Taxonomy" id="746836"/>
    <lineage>
        <taxon>Eukaryota</taxon>
        <taxon>Fungi</taxon>
        <taxon>Dikarya</taxon>
        <taxon>Ascomycota</taxon>
        <taxon>Pezizomycotina</taxon>
        <taxon>Leotiomycetes</taxon>
        <taxon>Helotiales</taxon>
        <taxon>Helotiaceae</taxon>
        <taxon>Hymenoscyphus</taxon>
    </lineage>
</organism>
<comment type="caution">
    <text evidence="2">The sequence shown here is derived from an EMBL/GenBank/DDBJ whole genome shotgun (WGS) entry which is preliminary data.</text>
</comment>
<name>A0A9N9KYI3_9HELO</name>